<reference evidence="9" key="1">
    <citation type="journal article" date="2023" name="PeerJ">
        <title>Selection and evaluation of lactic acid bacteria from chicken feces in Thailand as potential probiotics.</title>
        <authorList>
            <person name="Khurajog B."/>
            <person name="Disastra Y."/>
            <person name="Lawwyne L.D."/>
            <person name="Sirichokchatchawan W."/>
            <person name="Niyomtham W."/>
            <person name="Yindee J."/>
            <person name="Hampson D.J."/>
            <person name="Prapasarakul N."/>
        </authorList>
    </citation>
    <scope>NUCLEOTIDE SEQUENCE</scope>
    <source>
        <strain evidence="9">BF9</strain>
    </source>
</reference>
<accession>A0AAW8YJ20</accession>
<protein>
    <submittedName>
        <fullName evidence="9">Rhamnulokinase family protein</fullName>
        <ecNumber evidence="9">2.7.1.-</ecNumber>
    </submittedName>
</protein>
<dbReference type="GO" id="GO:0019301">
    <property type="term" value="P:rhamnose catabolic process"/>
    <property type="evidence" value="ECO:0007669"/>
    <property type="project" value="InterPro"/>
</dbReference>
<gene>
    <name evidence="9" type="ORF">R0G89_09145</name>
</gene>
<evidence type="ECO:0000256" key="5">
    <source>
        <dbReference type="ARBA" id="ARBA00022840"/>
    </source>
</evidence>
<evidence type="ECO:0000256" key="4">
    <source>
        <dbReference type="ARBA" id="ARBA00022777"/>
    </source>
</evidence>
<proteinExistence type="inferred from homology"/>
<evidence type="ECO:0000313" key="10">
    <source>
        <dbReference type="Proteomes" id="UP001280897"/>
    </source>
</evidence>
<dbReference type="InterPro" id="IPR013449">
    <property type="entry name" value="Rhamnulokinase"/>
</dbReference>
<keyword evidence="2 9" id="KW-0808">Transferase</keyword>
<organism evidence="9 10">
    <name type="scientific">Pediococcus acidilactici</name>
    <dbReference type="NCBI Taxonomy" id="1254"/>
    <lineage>
        <taxon>Bacteria</taxon>
        <taxon>Bacillati</taxon>
        <taxon>Bacillota</taxon>
        <taxon>Bacilli</taxon>
        <taxon>Lactobacillales</taxon>
        <taxon>Lactobacillaceae</taxon>
        <taxon>Pediococcus</taxon>
        <taxon>Pediococcus acidilactici group</taxon>
    </lineage>
</organism>
<dbReference type="InterPro" id="IPR043129">
    <property type="entry name" value="ATPase_NBD"/>
</dbReference>
<feature type="domain" description="Carbohydrate kinase FGGY C-terminal" evidence="8">
    <location>
        <begin position="261"/>
        <end position="448"/>
    </location>
</feature>
<dbReference type="InterPro" id="IPR018485">
    <property type="entry name" value="FGGY_C"/>
</dbReference>
<reference evidence="9" key="2">
    <citation type="submission" date="2023-10" db="EMBL/GenBank/DDBJ databases">
        <authorList>
            <person name="Khurajog B."/>
        </authorList>
    </citation>
    <scope>NUCLEOTIDE SEQUENCE</scope>
    <source>
        <strain evidence="9">BF9</strain>
    </source>
</reference>
<dbReference type="Pfam" id="PF02782">
    <property type="entry name" value="FGGY_C"/>
    <property type="match status" value="1"/>
</dbReference>
<dbReference type="SUPFAM" id="SSF53067">
    <property type="entry name" value="Actin-like ATPase domain"/>
    <property type="match status" value="2"/>
</dbReference>
<dbReference type="GO" id="GO:0005524">
    <property type="term" value="F:ATP binding"/>
    <property type="evidence" value="ECO:0007669"/>
    <property type="project" value="UniProtKB-KW"/>
</dbReference>
<feature type="domain" description="Carbohydrate kinase FGGY N-terminal" evidence="7">
    <location>
        <begin position="6"/>
        <end position="247"/>
    </location>
</feature>
<keyword evidence="3" id="KW-0547">Nucleotide-binding</keyword>
<dbReference type="CDD" id="cd07771">
    <property type="entry name" value="ASKHA_NBD_FGGY_RhaB-like"/>
    <property type="match status" value="1"/>
</dbReference>
<comment type="similarity">
    <text evidence="1">Belongs to the FGGY kinase family.</text>
</comment>
<dbReference type="InterPro" id="IPR050406">
    <property type="entry name" value="FGGY_Carb_Kinase"/>
</dbReference>
<name>A0AAW8YJ20_PEDAC</name>
<dbReference type="EC" id="2.7.1.-" evidence="9"/>
<comment type="caution">
    <text evidence="9">The sequence shown here is derived from an EMBL/GenBank/DDBJ whole genome shotgun (WGS) entry which is preliminary data.</text>
</comment>
<dbReference type="RefSeq" id="WP_008841890.1">
    <property type="nucleotide sequence ID" value="NZ_CP066046.1"/>
</dbReference>
<dbReference type="AlphaFoldDB" id="A0AAW8YJ20"/>
<dbReference type="InterPro" id="IPR018484">
    <property type="entry name" value="FGGY_N"/>
</dbReference>
<evidence type="ECO:0000259" key="7">
    <source>
        <dbReference type="Pfam" id="PF00370"/>
    </source>
</evidence>
<keyword evidence="4" id="KW-0418">Kinase</keyword>
<evidence type="ECO:0000256" key="3">
    <source>
        <dbReference type="ARBA" id="ARBA00022741"/>
    </source>
</evidence>
<dbReference type="PANTHER" id="PTHR43095">
    <property type="entry name" value="SUGAR KINASE"/>
    <property type="match status" value="1"/>
</dbReference>
<dbReference type="EMBL" id="JAWJAV010000006">
    <property type="protein sequence ID" value="MDV2621895.1"/>
    <property type="molecule type" value="Genomic_DNA"/>
</dbReference>
<dbReference type="Pfam" id="PF00370">
    <property type="entry name" value="FGGY_N"/>
    <property type="match status" value="1"/>
</dbReference>
<evidence type="ECO:0000259" key="8">
    <source>
        <dbReference type="Pfam" id="PF02782"/>
    </source>
</evidence>
<dbReference type="Proteomes" id="UP001280897">
    <property type="component" value="Unassembled WGS sequence"/>
</dbReference>
<evidence type="ECO:0000256" key="2">
    <source>
        <dbReference type="ARBA" id="ARBA00022679"/>
    </source>
</evidence>
<dbReference type="GO" id="GO:0008993">
    <property type="term" value="F:rhamnulokinase activity"/>
    <property type="evidence" value="ECO:0007669"/>
    <property type="project" value="InterPro"/>
</dbReference>
<sequence>MEKVNVIAVDLGASSGRVISGQFDGKQIKLKEQYRFSNHPVEINDRLNWDYLKIFQEVKRGLALTMRDLGHLDSLSVDTWGVDYGLLTKEGEVLFAPHCYRDSRTAPYEAEFAERLPAKQLFRMTGNAPDRINTNLQVFADLQRAPFLKRTVDQLLMMPSLIEYFFSGIKQNEFTIASTTGLLDVRTKNWNTKVLNRLEIPAEWFADVVIGGADLGPIRQAISEEIKVSAEMRVISGVGHDTAAALMALPLNEAERKQTAFISCGTWSIVGLQNDQPIISEAAFEMGLTNEGCFDGSNRVLKNITGLWVIQELQKEWAYTGAEISFAKMQDEAAKAYSINSFIDLADVRFAEPGQMEEKIVAFLKETHQTLPKNRGQLIRVVLESLAFSYRQVIEKLEKLTGTTLQKVHMFGGGIQNQLLVQLTADFTQRKVVTGPVEASVLGNVVAQLKVFGKITDPVKLDVLANTVDVQDFNPTEIPGLEQKYAQFMRILAANNTEGK</sequence>
<keyword evidence="6" id="KW-0684">Rhamnose metabolism</keyword>
<keyword evidence="5" id="KW-0067">ATP-binding</keyword>
<dbReference type="Gene3D" id="3.30.420.40">
    <property type="match status" value="2"/>
</dbReference>
<evidence type="ECO:0000256" key="6">
    <source>
        <dbReference type="ARBA" id="ARBA00023308"/>
    </source>
</evidence>
<evidence type="ECO:0000313" key="9">
    <source>
        <dbReference type="EMBL" id="MDV2621895.1"/>
    </source>
</evidence>
<evidence type="ECO:0000256" key="1">
    <source>
        <dbReference type="ARBA" id="ARBA00009156"/>
    </source>
</evidence>